<keyword evidence="2" id="KW-1185">Reference proteome</keyword>
<sequence>MNFIKSLFKGSDAKLAKEAVLVDELTTRHLLDDHFRQWSRAIKIDFIEYCLSLQSRGMYAVDYAFELWTQDLQEDPRDINTVIKRCHVSVSDAVTSDALACIFMYNEFLSDVRGLLDNTLTPAQTLRVVVEKHAEYSAKNCTTSPTFEPYVRMVALTQFRRYYNLLDFYVYHQLQQLYPTIKTDCYLYWFLVRNDWAPYATSIDHIAPIVYCERMEFLNALKGLAINVDNDNTIDEPDHWSKYATFNRRARGLRLLDNYLTVRFNSDVVRAAEAVYNDHNVLVDEEIVSRFAVTHRLPTHLANELLFTVSNLIYLVQ</sequence>
<name>A0A1S5YDY9_9BBAC</name>
<evidence type="ECO:0000313" key="2">
    <source>
        <dbReference type="Proteomes" id="UP000203651"/>
    </source>
</evidence>
<proteinExistence type="predicted"/>
<reference evidence="1 2" key="1">
    <citation type="journal article" date="2017" name="PLoS ONE">
        <title>The Complete Genome Sequence of a Second Distinct Betabaculovirus from the True Armyworm, Mythimna unipuncta.</title>
        <authorList>
            <person name="Harrison R.L."/>
            <person name="Rowley D.L."/>
            <person name="Mowery J."/>
            <person name="Bauchan G.R."/>
            <person name="Theilmann D.A."/>
            <person name="Rohrmann G.F."/>
            <person name="Erlandson M.A."/>
        </authorList>
    </citation>
    <scope>NUCLEOTIDE SEQUENCE [LARGE SCALE GENOMIC DNA]</scope>
    <source>
        <strain evidence="1">MyunGV#8</strain>
    </source>
</reference>
<accession>A0A1S5YDY9</accession>
<evidence type="ECO:0000313" key="1">
    <source>
        <dbReference type="EMBL" id="AQQ80332.1"/>
    </source>
</evidence>
<dbReference type="RefSeq" id="YP_009345783.1">
    <property type="nucleotide sequence ID" value="NC_033780.2"/>
</dbReference>
<dbReference type="KEGG" id="vg:39105896"/>
<protein>
    <submittedName>
        <fullName evidence="1">ORF65</fullName>
    </submittedName>
</protein>
<dbReference type="GeneID" id="39105896"/>
<organism evidence="1 2">
    <name type="scientific">Betabaculovirus altermyunipunctae</name>
    <dbReference type="NCBI Taxonomy" id="3051996"/>
    <lineage>
        <taxon>Viruses</taxon>
        <taxon>Viruses incertae sedis</taxon>
        <taxon>Naldaviricetes</taxon>
        <taxon>Lefavirales</taxon>
        <taxon>Baculoviridae</taxon>
        <taxon>Betabaculovirus</taxon>
    </lineage>
</organism>
<dbReference type="Proteomes" id="UP000203651">
    <property type="component" value="Segment"/>
</dbReference>
<dbReference type="EMBL" id="KX855660">
    <property type="protein sequence ID" value="AQQ80332.1"/>
    <property type="molecule type" value="Genomic_DNA"/>
</dbReference>